<evidence type="ECO:0000259" key="2">
    <source>
        <dbReference type="PROSITE" id="PS50206"/>
    </source>
</evidence>
<evidence type="ECO:0000313" key="3">
    <source>
        <dbReference type="EMBL" id="EJP73810.1"/>
    </source>
</evidence>
<dbReference type="CDD" id="cd00158">
    <property type="entry name" value="RHOD"/>
    <property type="match status" value="1"/>
</dbReference>
<dbReference type="AlphaFoldDB" id="J4X4G2"/>
<dbReference type="PANTHER" id="PTHR43031:SF18">
    <property type="entry name" value="RHODANESE-RELATED SULFURTRANSFERASES"/>
    <property type="match status" value="1"/>
</dbReference>
<keyword evidence="1" id="KW-0472">Membrane</keyword>
<dbReference type="EMBL" id="JH611164">
    <property type="protein sequence ID" value="EJP73810.1"/>
    <property type="molecule type" value="Genomic_DNA"/>
</dbReference>
<dbReference type="InterPro" id="IPR001763">
    <property type="entry name" value="Rhodanese-like_dom"/>
</dbReference>
<dbReference type="SMART" id="SM00450">
    <property type="entry name" value="RHOD"/>
    <property type="match status" value="1"/>
</dbReference>
<dbReference type="SUPFAM" id="SSF52821">
    <property type="entry name" value="Rhodanese/Cell cycle control phosphatase"/>
    <property type="match status" value="1"/>
</dbReference>
<dbReference type="Pfam" id="PF00581">
    <property type="entry name" value="Rhodanese"/>
    <property type="match status" value="1"/>
</dbReference>
<dbReference type="HOGENOM" id="CLU_089574_1_5_6"/>
<evidence type="ECO:0000313" key="4">
    <source>
        <dbReference type="Proteomes" id="UP000010116"/>
    </source>
</evidence>
<dbReference type="Gene3D" id="3.40.250.10">
    <property type="entry name" value="Rhodanese-like domain"/>
    <property type="match status" value="1"/>
</dbReference>
<protein>
    <submittedName>
        <fullName evidence="3">Rhodanese domain protein</fullName>
    </submittedName>
</protein>
<sequence length="134" mass="14778">MSVTDFLIANWFLSIPFLILIFLYVRAFAKRGGQRISVHEATSLINEGAQVIDVRESDEFDVGHITGAKNIPNNDIERRSNEIISEKPIILTCALGQNSPSAGEKLQEQGFKDIYIISGGLTTWAETGLPLVTD</sequence>
<proteinExistence type="predicted"/>
<feature type="domain" description="Rhodanese" evidence="2">
    <location>
        <begin position="45"/>
        <end position="133"/>
    </location>
</feature>
<dbReference type="PROSITE" id="PS50206">
    <property type="entry name" value="RHODANESE_3"/>
    <property type="match status" value="1"/>
</dbReference>
<name>J4X4G2_9GAMM</name>
<dbReference type="PANTHER" id="PTHR43031">
    <property type="entry name" value="FAD-DEPENDENT OXIDOREDUCTASE"/>
    <property type="match status" value="1"/>
</dbReference>
<reference evidence="3 4" key="1">
    <citation type="journal article" date="2012" name="ISME J.">
        <title>Genomic insights to SAR86, an abundant and uncultivated marine bacterial lineage.</title>
        <authorList>
            <person name="Dupont C.L."/>
            <person name="Rusch D.B."/>
            <person name="Yooseph S."/>
            <person name="Lombardo M.J."/>
            <person name="Richter R.A."/>
            <person name="Valas R."/>
            <person name="Novotny M."/>
            <person name="Yee-Greenbaum J."/>
            <person name="Selengut J.D."/>
            <person name="Haft D.H."/>
            <person name="Halpern A.L."/>
            <person name="Lasken R.S."/>
            <person name="Nealson K."/>
            <person name="Friedman R."/>
            <person name="Venter J.C."/>
        </authorList>
    </citation>
    <scope>NUCLEOTIDE SEQUENCE [LARGE SCALE GENOMIC DNA]</scope>
</reference>
<keyword evidence="1" id="KW-0812">Transmembrane</keyword>
<gene>
    <name evidence="3" type="ORF">NT02SARS_0530</name>
</gene>
<dbReference type="InterPro" id="IPR036873">
    <property type="entry name" value="Rhodanese-like_dom_sf"/>
</dbReference>
<accession>J4X4G2</accession>
<dbReference type="Proteomes" id="UP000010116">
    <property type="component" value="Unassembled WGS sequence"/>
</dbReference>
<organism evidence="3 4">
    <name type="scientific">SAR86 cluster bacterium SAR86B</name>
    <dbReference type="NCBI Taxonomy" id="1123867"/>
    <lineage>
        <taxon>Bacteria</taxon>
        <taxon>Pseudomonadati</taxon>
        <taxon>Pseudomonadota</taxon>
        <taxon>Gammaproteobacteria</taxon>
        <taxon>SAR86 cluster</taxon>
    </lineage>
</organism>
<feature type="transmembrane region" description="Helical" evidence="1">
    <location>
        <begin position="6"/>
        <end position="25"/>
    </location>
</feature>
<dbReference type="InterPro" id="IPR050229">
    <property type="entry name" value="GlpE_sulfurtransferase"/>
</dbReference>
<keyword evidence="1" id="KW-1133">Transmembrane helix</keyword>
<evidence type="ECO:0000256" key="1">
    <source>
        <dbReference type="SAM" id="Phobius"/>
    </source>
</evidence>